<keyword evidence="1" id="KW-0862">Zinc</keyword>
<feature type="binding site" evidence="2">
    <location>
        <position position="89"/>
    </location>
    <ligand>
        <name>Fe cation</name>
        <dbReference type="ChEBI" id="CHEBI:24875"/>
    </ligand>
</feature>
<name>A0AAE3LJ04_9BACT</name>
<dbReference type="RefSeq" id="WP_263036635.1">
    <property type="nucleotide sequence ID" value="NZ_JAOTPL010000001.1"/>
</dbReference>
<dbReference type="PANTHER" id="PTHR33202:SF7">
    <property type="entry name" value="FERRIC UPTAKE REGULATION PROTEIN"/>
    <property type="match status" value="1"/>
</dbReference>
<dbReference type="InterPro" id="IPR002481">
    <property type="entry name" value="FUR"/>
</dbReference>
<keyword evidence="1" id="KW-0479">Metal-binding</keyword>
<organism evidence="3 4">
    <name type="scientific">Haoranjiania flava</name>
    <dbReference type="NCBI Taxonomy" id="1856322"/>
    <lineage>
        <taxon>Bacteria</taxon>
        <taxon>Pseudomonadati</taxon>
        <taxon>Bacteroidota</taxon>
        <taxon>Chitinophagia</taxon>
        <taxon>Chitinophagales</taxon>
        <taxon>Chitinophagaceae</taxon>
        <taxon>Haoranjiania</taxon>
    </lineage>
</organism>
<comment type="cofactor">
    <cofactor evidence="2">
        <name>Mn(2+)</name>
        <dbReference type="ChEBI" id="CHEBI:29035"/>
    </cofactor>
    <cofactor evidence="2">
        <name>Fe(2+)</name>
        <dbReference type="ChEBI" id="CHEBI:29033"/>
    </cofactor>
    <text evidence="2">Binds 1 Mn(2+) or Fe(2+) ion per subunit.</text>
</comment>
<keyword evidence="4" id="KW-1185">Reference proteome</keyword>
<dbReference type="GO" id="GO:0000976">
    <property type="term" value="F:transcription cis-regulatory region binding"/>
    <property type="evidence" value="ECO:0007669"/>
    <property type="project" value="TreeGrafter"/>
</dbReference>
<gene>
    <name evidence="3" type="ORF">OD355_01305</name>
</gene>
<protein>
    <submittedName>
        <fullName evidence="3">Transcriptional repressor</fullName>
    </submittedName>
</protein>
<dbReference type="AlphaFoldDB" id="A0AAE3LJ04"/>
<evidence type="ECO:0000313" key="4">
    <source>
        <dbReference type="Proteomes" id="UP001209317"/>
    </source>
</evidence>
<dbReference type="SUPFAM" id="SSF46785">
    <property type="entry name" value="Winged helix' DNA-binding domain"/>
    <property type="match status" value="1"/>
</dbReference>
<feature type="binding site" evidence="1">
    <location>
        <position position="135"/>
    </location>
    <ligand>
        <name>Zn(2+)</name>
        <dbReference type="ChEBI" id="CHEBI:29105"/>
    </ligand>
</feature>
<feature type="binding site" evidence="1">
    <location>
        <position position="96"/>
    </location>
    <ligand>
        <name>Zn(2+)</name>
        <dbReference type="ChEBI" id="CHEBI:29105"/>
    </ligand>
</feature>
<comment type="caution">
    <text evidence="3">The sequence shown here is derived from an EMBL/GenBank/DDBJ whole genome shotgun (WGS) entry which is preliminary data.</text>
</comment>
<dbReference type="Proteomes" id="UP001209317">
    <property type="component" value="Unassembled WGS sequence"/>
</dbReference>
<reference evidence="3" key="1">
    <citation type="submission" date="2022-10" db="EMBL/GenBank/DDBJ databases">
        <authorList>
            <person name="Kim H.S."/>
            <person name="Kim J.-S."/>
            <person name="Suh M.K."/>
            <person name="Eom M.K."/>
            <person name="Lee J.-S."/>
        </authorList>
    </citation>
    <scope>NUCLEOTIDE SEQUENCE</scope>
    <source>
        <strain evidence="3">LIP-5</strain>
    </source>
</reference>
<dbReference type="PANTHER" id="PTHR33202">
    <property type="entry name" value="ZINC UPTAKE REGULATION PROTEIN"/>
    <property type="match status" value="1"/>
</dbReference>
<dbReference type="EMBL" id="JAOTPL010000001">
    <property type="protein sequence ID" value="MCU7693147.1"/>
    <property type="molecule type" value="Genomic_DNA"/>
</dbReference>
<dbReference type="Pfam" id="PF01475">
    <property type="entry name" value="FUR"/>
    <property type="match status" value="1"/>
</dbReference>
<comment type="cofactor">
    <cofactor evidence="1">
        <name>Zn(2+)</name>
        <dbReference type="ChEBI" id="CHEBI:29105"/>
    </cofactor>
    <text evidence="1">Binds 1 zinc ion per subunit.</text>
</comment>
<feature type="binding site" evidence="1">
    <location>
        <position position="132"/>
    </location>
    <ligand>
        <name>Zn(2+)</name>
        <dbReference type="ChEBI" id="CHEBI:29105"/>
    </ligand>
</feature>
<evidence type="ECO:0000313" key="3">
    <source>
        <dbReference type="EMBL" id="MCU7693147.1"/>
    </source>
</evidence>
<dbReference type="InterPro" id="IPR036390">
    <property type="entry name" value="WH_DNA-bd_sf"/>
</dbReference>
<feature type="binding site" evidence="2">
    <location>
        <position position="87"/>
    </location>
    <ligand>
        <name>Fe cation</name>
        <dbReference type="ChEBI" id="CHEBI:24875"/>
    </ligand>
</feature>
<dbReference type="GO" id="GO:1900376">
    <property type="term" value="P:regulation of secondary metabolite biosynthetic process"/>
    <property type="evidence" value="ECO:0007669"/>
    <property type="project" value="TreeGrafter"/>
</dbReference>
<dbReference type="GO" id="GO:0003700">
    <property type="term" value="F:DNA-binding transcription factor activity"/>
    <property type="evidence" value="ECO:0007669"/>
    <property type="project" value="InterPro"/>
</dbReference>
<dbReference type="GO" id="GO:0008270">
    <property type="term" value="F:zinc ion binding"/>
    <property type="evidence" value="ECO:0007669"/>
    <property type="project" value="TreeGrafter"/>
</dbReference>
<evidence type="ECO:0000256" key="2">
    <source>
        <dbReference type="PIRSR" id="PIRSR602481-2"/>
    </source>
</evidence>
<feature type="binding site" evidence="1">
    <location>
        <position position="99"/>
    </location>
    <ligand>
        <name>Zn(2+)</name>
        <dbReference type="ChEBI" id="CHEBI:29105"/>
    </ligand>
</feature>
<dbReference type="InterPro" id="IPR036388">
    <property type="entry name" value="WH-like_DNA-bd_sf"/>
</dbReference>
<proteinExistence type="predicted"/>
<keyword evidence="2" id="KW-0408">Iron</keyword>
<dbReference type="GO" id="GO:0045892">
    <property type="term" value="P:negative regulation of DNA-templated transcription"/>
    <property type="evidence" value="ECO:0007669"/>
    <property type="project" value="TreeGrafter"/>
</dbReference>
<accession>A0AAE3LJ04</accession>
<sequence>MLQHLTNILKSNGLSVTEPRKKILELFLGSNGALDHAAIEKGADNLDRVTIYRTLQAFVERGIIHTIPTVDNSVKYALCKECGQGHHHDNHVHFICEKCGTTTCIEDVSVPQISLPGNYHIREKEMILKGECESCYEI</sequence>
<dbReference type="Gene3D" id="1.10.10.10">
    <property type="entry name" value="Winged helix-like DNA-binding domain superfamily/Winged helix DNA-binding domain"/>
    <property type="match status" value="1"/>
</dbReference>
<evidence type="ECO:0000256" key="1">
    <source>
        <dbReference type="PIRSR" id="PIRSR602481-1"/>
    </source>
</evidence>